<feature type="domain" description="Transcription regulator HTH AraC- type ligand binding" evidence="1">
    <location>
        <begin position="37"/>
        <end position="138"/>
    </location>
</feature>
<evidence type="ECO:0000313" key="3">
    <source>
        <dbReference type="Proteomes" id="UP000541033"/>
    </source>
</evidence>
<keyword evidence="3" id="KW-1185">Reference proteome</keyword>
<dbReference type="Pfam" id="PF14525">
    <property type="entry name" value="AraC_binding_2"/>
    <property type="match status" value="1"/>
</dbReference>
<dbReference type="EMBL" id="JAAMOX010000003">
    <property type="protein sequence ID" value="NIH55167.1"/>
    <property type="molecule type" value="Genomic_DNA"/>
</dbReference>
<gene>
    <name evidence="2" type="ORF">FHX76_003082</name>
</gene>
<comment type="caution">
    <text evidence="2">The sequence shown here is derived from an EMBL/GenBank/DDBJ whole genome shotgun (WGS) entry which is preliminary data.</text>
</comment>
<dbReference type="Gene3D" id="1.10.10.60">
    <property type="entry name" value="Homeodomain-like"/>
    <property type="match status" value="1"/>
</dbReference>
<name>A0A7X5R417_9MICO</name>
<proteinExistence type="predicted"/>
<protein>
    <recommendedName>
        <fullName evidence="1">Transcription regulator HTH AraC- type ligand binding domain-containing protein</fullName>
    </recommendedName>
</protein>
<dbReference type="AlphaFoldDB" id="A0A7X5R417"/>
<dbReference type="Proteomes" id="UP000541033">
    <property type="component" value="Unassembled WGS sequence"/>
</dbReference>
<organism evidence="2 3">
    <name type="scientific">Lysinibacter cavernae</name>
    <dbReference type="NCBI Taxonomy" id="1640652"/>
    <lineage>
        <taxon>Bacteria</taxon>
        <taxon>Bacillati</taxon>
        <taxon>Actinomycetota</taxon>
        <taxon>Actinomycetes</taxon>
        <taxon>Micrococcales</taxon>
        <taxon>Microbacteriaceae</taxon>
        <taxon>Lysinibacter</taxon>
    </lineage>
</organism>
<dbReference type="InterPro" id="IPR035418">
    <property type="entry name" value="AraC-bd_2"/>
</dbReference>
<sequence>MGTKIWGVGLNSDNQVTKVVVAGREAVGRLEGVTLAASDRPDDFRFEQTSVTIGNYLLRRISVTPARIERPYTAESSGQLRFTFVLKGSMTITQAGRRVLLNPGDGAVSIGWQSYLSVIPEETTVVRVTIEREILDSKGILFPHSVRKLSQRSILSSGLAAFFNELFDPRYYPLPPAEVARMSDLIDAFFVELHLAYVEKFRAAEDRKDDQRAAVIGYIRGRAGDPDLTVASIAEHYDMSMRTLQRLFRDAGTSLRDEVAAVVAQHESRADGRAQVGAPAPSASIGG</sequence>
<dbReference type="RefSeq" id="WP_167152135.1">
    <property type="nucleotide sequence ID" value="NZ_JAAMOX010000003.1"/>
</dbReference>
<evidence type="ECO:0000313" key="2">
    <source>
        <dbReference type="EMBL" id="NIH55167.1"/>
    </source>
</evidence>
<accession>A0A7X5R417</accession>
<reference evidence="2 3" key="1">
    <citation type="submission" date="2020-02" db="EMBL/GenBank/DDBJ databases">
        <title>Sequencing the genomes of 1000 actinobacteria strains.</title>
        <authorList>
            <person name="Klenk H.-P."/>
        </authorList>
    </citation>
    <scope>NUCLEOTIDE SEQUENCE [LARGE SCALE GENOMIC DNA]</scope>
    <source>
        <strain evidence="2 3">DSM 27960</strain>
    </source>
</reference>
<evidence type="ECO:0000259" key="1">
    <source>
        <dbReference type="Pfam" id="PF14525"/>
    </source>
</evidence>